<dbReference type="Gene3D" id="3.90.1200.10">
    <property type="match status" value="1"/>
</dbReference>
<dbReference type="InterPro" id="IPR011009">
    <property type="entry name" value="Kinase-like_dom_sf"/>
</dbReference>
<comment type="caution">
    <text evidence="2">The sequence shown here is derived from an EMBL/GenBank/DDBJ whole genome shotgun (WGS) entry which is preliminary data.</text>
</comment>
<evidence type="ECO:0000259" key="1">
    <source>
        <dbReference type="Pfam" id="PF01636"/>
    </source>
</evidence>
<sequence length="269" mass="28868">MDETALRDLIGRRMPGYRIESVEPIGSGLDNSATLVNGDLVVRSAKDGDAATVEREARLLAIVAGVSPLPTPEPLFVESATMAYRSLAGVPLIEQDASDVPPVAAQLDEFLRALHSAPIELFADLVEADVVPLAEWLDEAAEGYAGVREQIPARYRAGIDLFLGAAPPADPEALVFSHNDLGIEHVLVESGVVSGVIDWTDAALTDPAYDYGLLQRDLGPAAPACPSPLVERATFYARCSVFEDLAYGLETGRDQYTAKCLRSLDWLFS</sequence>
<gene>
    <name evidence="2" type="ORF">FB561_2487</name>
</gene>
<dbReference type="EMBL" id="VIVK01000001">
    <property type="protein sequence ID" value="TWD81374.1"/>
    <property type="molecule type" value="Genomic_DNA"/>
</dbReference>
<dbReference type="Proteomes" id="UP000318380">
    <property type="component" value="Unassembled WGS sequence"/>
</dbReference>
<dbReference type="AlphaFoldDB" id="A0A561BR67"/>
<keyword evidence="3" id="KW-1185">Reference proteome</keyword>
<name>A0A561BR67_9ACTN</name>
<dbReference type="Gene3D" id="3.30.200.20">
    <property type="entry name" value="Phosphorylase Kinase, domain 1"/>
    <property type="match status" value="1"/>
</dbReference>
<dbReference type="RefSeq" id="WP_202880598.1">
    <property type="nucleotide sequence ID" value="NZ_VIVK01000001.1"/>
</dbReference>
<dbReference type="InterPro" id="IPR002575">
    <property type="entry name" value="Aminoglycoside_PTrfase"/>
</dbReference>
<keyword evidence="2" id="KW-0808">Transferase</keyword>
<organism evidence="2 3">
    <name type="scientific">Kribbella amoyensis</name>
    <dbReference type="NCBI Taxonomy" id="996641"/>
    <lineage>
        <taxon>Bacteria</taxon>
        <taxon>Bacillati</taxon>
        <taxon>Actinomycetota</taxon>
        <taxon>Actinomycetes</taxon>
        <taxon>Propionibacteriales</taxon>
        <taxon>Kribbellaceae</taxon>
        <taxon>Kribbella</taxon>
    </lineage>
</organism>
<evidence type="ECO:0000313" key="2">
    <source>
        <dbReference type="EMBL" id="TWD81374.1"/>
    </source>
</evidence>
<dbReference type="SUPFAM" id="SSF56112">
    <property type="entry name" value="Protein kinase-like (PK-like)"/>
    <property type="match status" value="1"/>
</dbReference>
<dbReference type="PANTHER" id="PTHR21310">
    <property type="entry name" value="AMINOGLYCOSIDE PHOSPHOTRANSFERASE-RELATED-RELATED"/>
    <property type="match status" value="1"/>
</dbReference>
<dbReference type="InterPro" id="IPR051678">
    <property type="entry name" value="AGP_Transferase"/>
</dbReference>
<accession>A0A561BR67</accession>
<evidence type="ECO:0000313" key="3">
    <source>
        <dbReference type="Proteomes" id="UP000318380"/>
    </source>
</evidence>
<proteinExistence type="predicted"/>
<feature type="domain" description="Aminoglycoside phosphotransferase" evidence="1">
    <location>
        <begin position="22"/>
        <end position="223"/>
    </location>
</feature>
<keyword evidence="2" id="KW-0418">Kinase</keyword>
<dbReference type="GO" id="GO:0016301">
    <property type="term" value="F:kinase activity"/>
    <property type="evidence" value="ECO:0007669"/>
    <property type="project" value="UniProtKB-KW"/>
</dbReference>
<reference evidence="2 3" key="1">
    <citation type="submission" date="2019-06" db="EMBL/GenBank/DDBJ databases">
        <title>Sequencing the genomes of 1000 actinobacteria strains.</title>
        <authorList>
            <person name="Klenk H.-P."/>
        </authorList>
    </citation>
    <scope>NUCLEOTIDE SEQUENCE [LARGE SCALE GENOMIC DNA]</scope>
    <source>
        <strain evidence="2 3">DSM 24683</strain>
    </source>
</reference>
<dbReference type="Pfam" id="PF01636">
    <property type="entry name" value="APH"/>
    <property type="match status" value="1"/>
</dbReference>
<protein>
    <submittedName>
        <fullName evidence="2">Aminoglycoside phosphotransferase (APT) family kinase protein</fullName>
    </submittedName>
</protein>